<accession>A0A9D4UKT4</accession>
<organism evidence="2 3">
    <name type="scientific">Adiantum capillus-veneris</name>
    <name type="common">Maidenhair fern</name>
    <dbReference type="NCBI Taxonomy" id="13818"/>
    <lineage>
        <taxon>Eukaryota</taxon>
        <taxon>Viridiplantae</taxon>
        <taxon>Streptophyta</taxon>
        <taxon>Embryophyta</taxon>
        <taxon>Tracheophyta</taxon>
        <taxon>Polypodiopsida</taxon>
        <taxon>Polypodiidae</taxon>
        <taxon>Polypodiales</taxon>
        <taxon>Pteridineae</taxon>
        <taxon>Pteridaceae</taxon>
        <taxon>Vittarioideae</taxon>
        <taxon>Adiantum</taxon>
    </lineage>
</organism>
<evidence type="ECO:0000256" key="1">
    <source>
        <dbReference type="SAM" id="MobiDB-lite"/>
    </source>
</evidence>
<evidence type="ECO:0000313" key="3">
    <source>
        <dbReference type="Proteomes" id="UP000886520"/>
    </source>
</evidence>
<feature type="region of interest" description="Disordered" evidence="1">
    <location>
        <begin position="28"/>
        <end position="47"/>
    </location>
</feature>
<gene>
    <name evidence="2" type="ORF">GOP47_0016036</name>
</gene>
<name>A0A9D4UKT4_ADICA</name>
<reference evidence="2" key="1">
    <citation type="submission" date="2021-01" db="EMBL/GenBank/DDBJ databases">
        <title>Adiantum capillus-veneris genome.</title>
        <authorList>
            <person name="Fang Y."/>
            <person name="Liao Q."/>
        </authorList>
    </citation>
    <scope>NUCLEOTIDE SEQUENCE</scope>
    <source>
        <strain evidence="2">H3</strain>
        <tissue evidence="2">Leaf</tissue>
    </source>
</reference>
<evidence type="ECO:0000313" key="2">
    <source>
        <dbReference type="EMBL" id="KAI5069735.1"/>
    </source>
</evidence>
<keyword evidence="3" id="KW-1185">Reference proteome</keyword>
<dbReference type="Proteomes" id="UP000886520">
    <property type="component" value="Chromosome 15"/>
</dbReference>
<dbReference type="EMBL" id="JABFUD020000015">
    <property type="protein sequence ID" value="KAI5069735.1"/>
    <property type="molecule type" value="Genomic_DNA"/>
</dbReference>
<dbReference type="AlphaFoldDB" id="A0A9D4UKT4"/>
<protein>
    <submittedName>
        <fullName evidence="2">Uncharacterized protein</fullName>
    </submittedName>
</protein>
<proteinExistence type="predicted"/>
<comment type="caution">
    <text evidence="2">The sequence shown here is derived from an EMBL/GenBank/DDBJ whole genome shotgun (WGS) entry which is preliminary data.</text>
</comment>
<sequence>MYFIHHVFVQDIFGRLSRQTTQCRCGLGKVEGKGSQQQREEATPPRRKRHIVLLLEEHDQMLEMATQGTTLESQGENAASLEAKLTEKGPQIVELESTMARYEAKYDIKEQCLWHQ</sequence>